<organism evidence="1">
    <name type="scientific">Arion vulgaris</name>
    <dbReference type="NCBI Taxonomy" id="1028688"/>
    <lineage>
        <taxon>Eukaryota</taxon>
        <taxon>Metazoa</taxon>
        <taxon>Spiralia</taxon>
        <taxon>Lophotrochozoa</taxon>
        <taxon>Mollusca</taxon>
        <taxon>Gastropoda</taxon>
        <taxon>Heterobranchia</taxon>
        <taxon>Euthyneura</taxon>
        <taxon>Panpulmonata</taxon>
        <taxon>Eupulmonata</taxon>
        <taxon>Stylommatophora</taxon>
        <taxon>Helicina</taxon>
        <taxon>Arionoidea</taxon>
        <taxon>Arionidae</taxon>
        <taxon>Arion</taxon>
    </lineage>
</organism>
<reference evidence="1" key="1">
    <citation type="submission" date="2014-12" db="EMBL/GenBank/DDBJ databases">
        <title>Insight into the proteome of Arion vulgaris.</title>
        <authorList>
            <person name="Aradska J."/>
            <person name="Bulat T."/>
            <person name="Smidak R."/>
            <person name="Sarate P."/>
            <person name="Gangsoo J."/>
            <person name="Sialana F."/>
            <person name="Bilban M."/>
            <person name="Lubec G."/>
        </authorList>
    </citation>
    <scope>NUCLEOTIDE SEQUENCE</scope>
    <source>
        <tissue evidence="1">Skin</tissue>
    </source>
</reference>
<name>A0A0B7APB3_9EUPU</name>
<evidence type="ECO:0000313" key="1">
    <source>
        <dbReference type="EMBL" id="CEK82884.1"/>
    </source>
</evidence>
<dbReference type="AlphaFoldDB" id="A0A0B7APB3"/>
<protein>
    <submittedName>
        <fullName evidence="1">Uncharacterized protein</fullName>
    </submittedName>
</protein>
<sequence length="50" mass="5773">VQVELDAYGAKRGVYLTINHKEPSVYIPIDIFWRRLITYGSSWTTVTSVQ</sequence>
<dbReference type="EMBL" id="HACG01036019">
    <property type="protein sequence ID" value="CEK82884.1"/>
    <property type="molecule type" value="Transcribed_RNA"/>
</dbReference>
<proteinExistence type="predicted"/>
<accession>A0A0B7APB3</accession>
<feature type="non-terminal residue" evidence="1">
    <location>
        <position position="1"/>
    </location>
</feature>
<gene>
    <name evidence="1" type="primary">ORF134064</name>
</gene>